<evidence type="ECO:0000259" key="1">
    <source>
        <dbReference type="PROSITE" id="PS50801"/>
    </source>
</evidence>
<evidence type="ECO:0000313" key="3">
    <source>
        <dbReference type="Proteomes" id="UP001501020"/>
    </source>
</evidence>
<proteinExistence type="predicted"/>
<dbReference type="Pfam" id="PF13466">
    <property type="entry name" value="STAS_2"/>
    <property type="match status" value="1"/>
</dbReference>
<evidence type="ECO:0000313" key="2">
    <source>
        <dbReference type="EMBL" id="GAA2156884.1"/>
    </source>
</evidence>
<dbReference type="RefSeq" id="WP_344276298.1">
    <property type="nucleotide sequence ID" value="NZ_BAAAMR010000074.1"/>
</dbReference>
<dbReference type="InterPro" id="IPR036513">
    <property type="entry name" value="STAS_dom_sf"/>
</dbReference>
<keyword evidence="3" id="KW-1185">Reference proteome</keyword>
<accession>A0ABN3AA79</accession>
<sequence>MEPLRIVRTADPAGLALTGELDAARHAMFARALESAMAELPPDREFHLDLGGLDFIDLGGICMLGDAAWSRVCGAPVVLDRTPPQVRAVLETVGWGSLPGLCFGDPAT</sequence>
<protein>
    <recommendedName>
        <fullName evidence="1">STAS domain-containing protein</fullName>
    </recommendedName>
</protein>
<comment type="caution">
    <text evidence="2">The sequence shown here is derived from an EMBL/GenBank/DDBJ whole genome shotgun (WGS) entry which is preliminary data.</text>
</comment>
<dbReference type="CDD" id="cd07043">
    <property type="entry name" value="STAS_anti-anti-sigma_factors"/>
    <property type="match status" value="1"/>
</dbReference>
<name>A0ABN3AA79_9ACTN</name>
<feature type="domain" description="STAS" evidence="1">
    <location>
        <begin position="15"/>
        <end position="94"/>
    </location>
</feature>
<dbReference type="EMBL" id="BAAAMR010000074">
    <property type="protein sequence ID" value="GAA2156884.1"/>
    <property type="molecule type" value="Genomic_DNA"/>
</dbReference>
<dbReference type="InterPro" id="IPR002645">
    <property type="entry name" value="STAS_dom"/>
</dbReference>
<dbReference type="Gene3D" id="3.30.750.24">
    <property type="entry name" value="STAS domain"/>
    <property type="match status" value="1"/>
</dbReference>
<dbReference type="PROSITE" id="PS50801">
    <property type="entry name" value="STAS"/>
    <property type="match status" value="1"/>
</dbReference>
<reference evidence="2 3" key="1">
    <citation type="journal article" date="2019" name="Int. J. Syst. Evol. Microbiol.">
        <title>The Global Catalogue of Microorganisms (GCM) 10K type strain sequencing project: providing services to taxonomists for standard genome sequencing and annotation.</title>
        <authorList>
            <consortium name="The Broad Institute Genomics Platform"/>
            <consortium name="The Broad Institute Genome Sequencing Center for Infectious Disease"/>
            <person name="Wu L."/>
            <person name="Ma J."/>
        </authorList>
    </citation>
    <scope>NUCLEOTIDE SEQUENCE [LARGE SCALE GENOMIC DNA]</scope>
    <source>
        <strain evidence="2 3">JCM 13850</strain>
    </source>
</reference>
<gene>
    <name evidence="2" type="ORF">GCM10009727_66130</name>
</gene>
<dbReference type="Proteomes" id="UP001501020">
    <property type="component" value="Unassembled WGS sequence"/>
</dbReference>
<dbReference type="InterPro" id="IPR058548">
    <property type="entry name" value="MlaB-like_STAS"/>
</dbReference>
<dbReference type="SUPFAM" id="SSF52091">
    <property type="entry name" value="SpoIIaa-like"/>
    <property type="match status" value="1"/>
</dbReference>
<organism evidence="2 3">
    <name type="scientific">Actinomadura napierensis</name>
    <dbReference type="NCBI Taxonomy" id="267854"/>
    <lineage>
        <taxon>Bacteria</taxon>
        <taxon>Bacillati</taxon>
        <taxon>Actinomycetota</taxon>
        <taxon>Actinomycetes</taxon>
        <taxon>Streptosporangiales</taxon>
        <taxon>Thermomonosporaceae</taxon>
        <taxon>Actinomadura</taxon>
    </lineage>
</organism>